<name>A0A2N5TQ66_9BASI</name>
<evidence type="ECO:0000313" key="2">
    <source>
        <dbReference type="Proteomes" id="UP000235392"/>
    </source>
</evidence>
<reference evidence="1 2" key="1">
    <citation type="submission" date="2017-11" db="EMBL/GenBank/DDBJ databases">
        <title>De novo assembly and phasing of dikaryotic genomes from two isolates of Puccinia coronata f. sp. avenae, the causal agent of oat crown rust.</title>
        <authorList>
            <person name="Miller M.E."/>
            <person name="Zhang Y."/>
            <person name="Omidvar V."/>
            <person name="Sperschneider J."/>
            <person name="Schwessinger B."/>
            <person name="Raley C."/>
            <person name="Palmer J.M."/>
            <person name="Garnica D."/>
            <person name="Upadhyaya N."/>
            <person name="Rathjen J."/>
            <person name="Taylor J.M."/>
            <person name="Park R.F."/>
            <person name="Dodds P.N."/>
            <person name="Hirsch C.D."/>
            <person name="Kianian S.F."/>
            <person name="Figueroa M."/>
        </authorList>
    </citation>
    <scope>NUCLEOTIDE SEQUENCE [LARGE SCALE GENOMIC DNA]</scope>
    <source>
        <strain evidence="1">12SD80</strain>
    </source>
</reference>
<sequence length="158" mass="15899">MAPANSSRVPAIRRQVPVSAVRVPAAVQLPSGQAACLARGCLLGKLPAWQVATCSASNLCLQSSLLAKQAADNSPSWLLAELAARKGREGFPEGPQAGCSAKATACLPSSLLGRQLPARRVACLAGNCLLADVPVCPGGCGCGCMIKAKEPGAPGPSL</sequence>
<accession>A0A2N5TQ66</accession>
<dbReference type="AlphaFoldDB" id="A0A2N5TQ66"/>
<evidence type="ECO:0000313" key="1">
    <source>
        <dbReference type="EMBL" id="PLW27647.1"/>
    </source>
</evidence>
<proteinExistence type="predicted"/>
<protein>
    <submittedName>
        <fullName evidence="1">Uncharacterized protein</fullName>
    </submittedName>
</protein>
<gene>
    <name evidence="1" type="ORF">PCASD_19143</name>
</gene>
<organism evidence="1 2">
    <name type="scientific">Puccinia coronata f. sp. avenae</name>
    <dbReference type="NCBI Taxonomy" id="200324"/>
    <lineage>
        <taxon>Eukaryota</taxon>
        <taxon>Fungi</taxon>
        <taxon>Dikarya</taxon>
        <taxon>Basidiomycota</taxon>
        <taxon>Pucciniomycotina</taxon>
        <taxon>Pucciniomycetes</taxon>
        <taxon>Pucciniales</taxon>
        <taxon>Pucciniaceae</taxon>
        <taxon>Puccinia</taxon>
    </lineage>
</organism>
<comment type="caution">
    <text evidence="1">The sequence shown here is derived from an EMBL/GenBank/DDBJ whole genome shotgun (WGS) entry which is preliminary data.</text>
</comment>
<dbReference type="EMBL" id="PGCI01000397">
    <property type="protein sequence ID" value="PLW27647.1"/>
    <property type="molecule type" value="Genomic_DNA"/>
</dbReference>
<dbReference type="Proteomes" id="UP000235392">
    <property type="component" value="Unassembled WGS sequence"/>
</dbReference>